<dbReference type="InterPro" id="IPR038720">
    <property type="entry name" value="YprB_RNase_H-like_dom"/>
</dbReference>
<dbReference type="InterPro" id="IPR012337">
    <property type="entry name" value="RNaseH-like_sf"/>
</dbReference>
<dbReference type="EC" id="2.7.7.7" evidence="2"/>
<dbReference type="GO" id="GO:0003887">
    <property type="term" value="F:DNA-directed DNA polymerase activity"/>
    <property type="evidence" value="ECO:0007669"/>
    <property type="project" value="UniProtKB-EC"/>
</dbReference>
<name>A0A1V4I5A7_9FIRM</name>
<dbReference type="Pfam" id="PF13482">
    <property type="entry name" value="RNase_H_2"/>
    <property type="match status" value="1"/>
</dbReference>
<protein>
    <submittedName>
        <fullName evidence="2">DNA polymerase III PolC-type</fullName>
        <ecNumber evidence="2">2.7.7.7</ecNumber>
    </submittedName>
</protein>
<dbReference type="EMBL" id="MZGW01000007">
    <property type="protein sequence ID" value="OPJ55156.1"/>
    <property type="molecule type" value="Genomic_DNA"/>
</dbReference>
<dbReference type="PANTHER" id="PTHR38462:SF1">
    <property type="entry name" value="YPRB RIBONUCLEASE H-LIKE DOMAIN-CONTAINING PROTEIN"/>
    <property type="match status" value="1"/>
</dbReference>
<dbReference type="OrthoDB" id="9790530at2"/>
<accession>A0A1V4I5A7</accession>
<dbReference type="RefSeq" id="WP_079412988.1">
    <property type="nucleotide sequence ID" value="NZ_MZGW01000007.1"/>
</dbReference>
<reference evidence="2 3" key="1">
    <citation type="submission" date="2017-03" db="EMBL/GenBank/DDBJ databases">
        <title>Genome sequence of Clostridium thermoalcaliphilum DSM 7309.</title>
        <authorList>
            <person name="Poehlein A."/>
            <person name="Daniel R."/>
        </authorList>
    </citation>
    <scope>NUCLEOTIDE SEQUENCE [LARGE SCALE GENOMIC DNA]</scope>
    <source>
        <strain evidence="2 3">DSM 7309</strain>
    </source>
</reference>
<dbReference type="AlphaFoldDB" id="A0A1V4I5A7"/>
<keyword evidence="2" id="KW-0548">Nucleotidyltransferase</keyword>
<evidence type="ECO:0000313" key="3">
    <source>
        <dbReference type="Proteomes" id="UP000190140"/>
    </source>
</evidence>
<evidence type="ECO:0000313" key="2">
    <source>
        <dbReference type="EMBL" id="OPJ55156.1"/>
    </source>
</evidence>
<dbReference type="STRING" id="29349.CLOTH_16540"/>
<comment type="caution">
    <text evidence="2">The sequence shown here is derived from an EMBL/GenBank/DDBJ whole genome shotgun (WGS) entry which is preliminary data.</text>
</comment>
<feature type="domain" description="YprB ribonuclease H-like" evidence="1">
    <location>
        <begin position="20"/>
        <end position="184"/>
    </location>
</feature>
<evidence type="ECO:0000259" key="1">
    <source>
        <dbReference type="Pfam" id="PF13482"/>
    </source>
</evidence>
<dbReference type="Gene3D" id="3.30.420.10">
    <property type="entry name" value="Ribonuclease H-like superfamily/Ribonuclease H"/>
    <property type="match status" value="1"/>
</dbReference>
<dbReference type="SUPFAM" id="SSF53098">
    <property type="entry name" value="Ribonuclease H-like"/>
    <property type="match status" value="1"/>
</dbReference>
<keyword evidence="2" id="KW-0808">Transferase</keyword>
<dbReference type="InterPro" id="IPR036397">
    <property type="entry name" value="RNaseH_sf"/>
</dbReference>
<sequence length="305" mass="36077">MEIITNTLDELIDIPEGFCVFDIETTGLSPKYSYVILIGVLYIKNNKTVIQQFFAHDPSFEKEILFYFKELFKTFKGHISFNGTTFDIPFLNERFSHNKLDYCIDKKNDVDILRLVKPHKEKLGLIDCKLKTVEKLLNIDRKDTISGKESVELYKKFVLSKDSSLKDKILLHNYEDIYYLGKLFKIKELIDSKEEFIDCLIFKEHFKLRLNSFKLRKNTLSLEYRLNKKLPLNVELYNDNYTLYGCEDTLTINLNVKKGKDINEVPVVFFNIENIIPLKFDKRFLEDNIRSLGKYIINSEFNHKK</sequence>
<proteinExistence type="predicted"/>
<keyword evidence="3" id="KW-1185">Reference proteome</keyword>
<dbReference type="GO" id="GO:0003676">
    <property type="term" value="F:nucleic acid binding"/>
    <property type="evidence" value="ECO:0007669"/>
    <property type="project" value="InterPro"/>
</dbReference>
<gene>
    <name evidence="2" type="primary">polC_3</name>
    <name evidence="2" type="ORF">CLOTH_16540</name>
</gene>
<dbReference type="Proteomes" id="UP000190140">
    <property type="component" value="Unassembled WGS sequence"/>
</dbReference>
<dbReference type="PANTHER" id="PTHR38462">
    <property type="entry name" value="EXONUCLEASE-LIKE PROTEIN"/>
    <property type="match status" value="1"/>
</dbReference>
<organism evidence="2 3">
    <name type="scientific">Alkalithermobacter paradoxus</name>
    <dbReference type="NCBI Taxonomy" id="29349"/>
    <lineage>
        <taxon>Bacteria</taxon>
        <taxon>Bacillati</taxon>
        <taxon>Bacillota</taxon>
        <taxon>Clostridia</taxon>
        <taxon>Peptostreptococcales</taxon>
        <taxon>Tepidibacteraceae</taxon>
        <taxon>Alkalithermobacter</taxon>
    </lineage>
</organism>